<dbReference type="Pfam" id="PF01153">
    <property type="entry name" value="Glypican"/>
    <property type="match status" value="1"/>
</dbReference>
<keyword evidence="3" id="KW-1003">Cell membrane</keyword>
<dbReference type="KEGG" id="nlo:107224190"/>
<feature type="region of interest" description="Disordered" evidence="13">
    <location>
        <begin position="490"/>
        <end position="540"/>
    </location>
</feature>
<feature type="compositionally biased region" description="Polar residues" evidence="13">
    <location>
        <begin position="524"/>
        <end position="534"/>
    </location>
</feature>
<evidence type="ECO:0000256" key="14">
    <source>
        <dbReference type="SAM" id="SignalP"/>
    </source>
</evidence>
<comment type="function">
    <text evidence="12">Cell surface proteoglycan.</text>
</comment>
<evidence type="ECO:0000256" key="13">
    <source>
        <dbReference type="SAM" id="MobiDB-lite"/>
    </source>
</evidence>
<dbReference type="PROSITE" id="PS51257">
    <property type="entry name" value="PROKAR_LIPOPROTEIN"/>
    <property type="match status" value="1"/>
</dbReference>
<dbReference type="PANTHER" id="PTHR10822:SF29">
    <property type="entry name" value="DIVISION ABNORMALLY DELAYED PROTEIN"/>
    <property type="match status" value="1"/>
</dbReference>
<feature type="signal peptide" evidence="14">
    <location>
        <begin position="1"/>
        <end position="22"/>
    </location>
</feature>
<keyword evidence="5 14" id="KW-0732">Signal</keyword>
<accession>A0A6J0BZT5</accession>
<evidence type="ECO:0000256" key="7">
    <source>
        <dbReference type="ARBA" id="ARBA00023136"/>
    </source>
</evidence>
<dbReference type="FunCoup" id="A0A6J0BZT5">
    <property type="interactions" value="146"/>
</dbReference>
<evidence type="ECO:0000256" key="1">
    <source>
        <dbReference type="ARBA" id="ARBA00004609"/>
    </source>
</evidence>
<dbReference type="GO" id="GO:0005576">
    <property type="term" value="C:extracellular region"/>
    <property type="evidence" value="ECO:0007669"/>
    <property type="project" value="TreeGrafter"/>
</dbReference>
<keyword evidence="9 12" id="KW-0357">Heparan sulfate</keyword>
<keyword evidence="8" id="KW-0325">Glycoprotein</keyword>
<dbReference type="GO" id="GO:1905475">
    <property type="term" value="P:regulation of protein localization to membrane"/>
    <property type="evidence" value="ECO:0007669"/>
    <property type="project" value="TreeGrafter"/>
</dbReference>
<protein>
    <submittedName>
        <fullName evidence="16">Division abnormally delayed protein</fullName>
    </submittedName>
</protein>
<evidence type="ECO:0000256" key="10">
    <source>
        <dbReference type="ARBA" id="ARBA00023288"/>
    </source>
</evidence>
<dbReference type="Proteomes" id="UP000829291">
    <property type="component" value="Chromosome 2"/>
</dbReference>
<gene>
    <name evidence="16" type="primary">LOC107224190</name>
</gene>
<dbReference type="AlphaFoldDB" id="A0A6J0BZT5"/>
<keyword evidence="7 12" id="KW-0472">Membrane</keyword>
<evidence type="ECO:0000313" key="15">
    <source>
        <dbReference type="Proteomes" id="UP000829291"/>
    </source>
</evidence>
<dbReference type="PANTHER" id="PTHR10822">
    <property type="entry name" value="GLYPICAN"/>
    <property type="match status" value="1"/>
</dbReference>
<dbReference type="GO" id="GO:0098552">
    <property type="term" value="C:side of membrane"/>
    <property type="evidence" value="ECO:0007669"/>
    <property type="project" value="UniProtKB-KW"/>
</dbReference>
<keyword evidence="6 12" id="KW-0654">Proteoglycan</keyword>
<comment type="similarity">
    <text evidence="2 11">Belongs to the glypican family.</text>
</comment>
<evidence type="ECO:0000313" key="16">
    <source>
        <dbReference type="RefSeq" id="XP_015519678.1"/>
    </source>
</evidence>
<proteinExistence type="inferred from homology"/>
<comment type="subcellular location">
    <subcellularLocation>
        <location evidence="1 12">Cell membrane</location>
        <topology evidence="1 12">Lipid-anchor</topology>
        <topology evidence="1 12">GPI-anchor</topology>
    </subcellularLocation>
</comment>
<dbReference type="GO" id="GO:0005886">
    <property type="term" value="C:plasma membrane"/>
    <property type="evidence" value="ECO:0007669"/>
    <property type="project" value="UniProtKB-SubCell"/>
</dbReference>
<dbReference type="GO" id="GO:0009986">
    <property type="term" value="C:cell surface"/>
    <property type="evidence" value="ECO:0007669"/>
    <property type="project" value="TreeGrafter"/>
</dbReference>
<reference evidence="16" key="1">
    <citation type="submission" date="2025-08" db="UniProtKB">
        <authorList>
            <consortium name="RefSeq"/>
        </authorList>
    </citation>
    <scope>IDENTIFICATION</scope>
    <source>
        <tissue evidence="16">Thorax and Abdomen</tissue>
    </source>
</reference>
<keyword evidence="15" id="KW-1185">Reference proteome</keyword>
<evidence type="ECO:0000256" key="9">
    <source>
        <dbReference type="ARBA" id="ARBA00023207"/>
    </source>
</evidence>
<dbReference type="GO" id="GO:0016477">
    <property type="term" value="P:cell migration"/>
    <property type="evidence" value="ECO:0007669"/>
    <property type="project" value="TreeGrafter"/>
</dbReference>
<evidence type="ECO:0000256" key="11">
    <source>
        <dbReference type="RuleBase" id="RU003518"/>
    </source>
</evidence>
<dbReference type="CTD" id="39013"/>
<feature type="chain" id="PRO_5026918006" evidence="14">
    <location>
        <begin position="23"/>
        <end position="574"/>
    </location>
</feature>
<dbReference type="InParanoid" id="A0A6J0BZT5"/>
<organism evidence="16">
    <name type="scientific">Neodiprion lecontei</name>
    <name type="common">Redheaded pine sawfly</name>
    <dbReference type="NCBI Taxonomy" id="441921"/>
    <lineage>
        <taxon>Eukaryota</taxon>
        <taxon>Metazoa</taxon>
        <taxon>Ecdysozoa</taxon>
        <taxon>Arthropoda</taxon>
        <taxon>Hexapoda</taxon>
        <taxon>Insecta</taxon>
        <taxon>Pterygota</taxon>
        <taxon>Neoptera</taxon>
        <taxon>Endopterygota</taxon>
        <taxon>Hymenoptera</taxon>
        <taxon>Tenthredinoidea</taxon>
        <taxon>Diprionidae</taxon>
        <taxon>Diprioninae</taxon>
        <taxon>Neodiprion</taxon>
    </lineage>
</organism>
<evidence type="ECO:0000256" key="12">
    <source>
        <dbReference type="RuleBase" id="RU003519"/>
    </source>
</evidence>
<evidence type="ECO:0000256" key="2">
    <source>
        <dbReference type="ARBA" id="ARBA00010260"/>
    </source>
</evidence>
<keyword evidence="4 12" id="KW-0336">GPI-anchor</keyword>
<evidence type="ECO:0000256" key="3">
    <source>
        <dbReference type="ARBA" id="ARBA00022475"/>
    </source>
</evidence>
<evidence type="ECO:0000256" key="5">
    <source>
        <dbReference type="ARBA" id="ARBA00022729"/>
    </source>
</evidence>
<evidence type="ECO:0000256" key="4">
    <source>
        <dbReference type="ARBA" id="ARBA00022622"/>
    </source>
</evidence>
<name>A0A6J0BZT5_NEOLC</name>
<sequence length="574" mass="62916">MCALRSVFVIIILCACPGDVFSRTTSRTACETVKPFFDGKNISIEYMEDEPSKTTCGGSCCSSDMEHRIRNQAKSDFQNLMHHHSRTLQGLLASTADAIRDTVTVLVRHSENRTLTLFNQVYRTMAVETYPSVKSLYRDIVNYVAPENTPDSLQQPRTRDMLYLSFLNFFDELFPTAFHRAVDPLKQDFSKDFKSCLREAVDSIKPFGDIPKQISQSVVKSLEATRVLIQALTLGKNVLDKTDGALFSSQTAQQTACFEALQRMTYCSKCHGIASDIRPCSALCINVIRGCLIEPASQFDMAWSGYVESVERLVIAIDGRNNPLGLNVESAIRQLDTRISDAIMHAMENGPELKEKVRAACDRTKLVDFVPSNTTTMDPVASYKVPAGLRLGNFLASVGRSRSFYGTLADTICEDYPDKHCWNGDRVGDYMKTIVDSSLTAQKYNPELPLLAGSSPQSLYDNANTSELIDQLRHVNQIVQSQLASTPDTGALLSDGTFDGSGSGAGPDSDAESDGYEASGSGEGSNTNYSSSDNGDVRTAMDDGLDRAAAVAHNMSPAFLLCSVILVMRFSIFA</sequence>
<dbReference type="RefSeq" id="XP_015519678.1">
    <property type="nucleotide sequence ID" value="XM_015664192.2"/>
</dbReference>
<dbReference type="GO" id="GO:0090263">
    <property type="term" value="P:positive regulation of canonical Wnt signaling pathway"/>
    <property type="evidence" value="ECO:0007669"/>
    <property type="project" value="TreeGrafter"/>
</dbReference>
<evidence type="ECO:0000256" key="8">
    <source>
        <dbReference type="ARBA" id="ARBA00023180"/>
    </source>
</evidence>
<dbReference type="GeneID" id="107224190"/>
<dbReference type="InterPro" id="IPR001863">
    <property type="entry name" value="Glypican"/>
</dbReference>
<dbReference type="OrthoDB" id="6380619at2759"/>
<keyword evidence="10 12" id="KW-0449">Lipoprotein</keyword>
<evidence type="ECO:0000256" key="6">
    <source>
        <dbReference type="ARBA" id="ARBA00022974"/>
    </source>
</evidence>